<sequence>MTLDVHFDHPDFLAVHKPPTIGMHQEGQNIGLVTMLSQQLGGRPLWPVHRLDKVTSGLVLIAKNADTAAALSGLFAKRQVEKYYIALSDKKPAKKQGAVIGDMQKARRGQWKLSTSKLSPAVSQFFSAGLGNGLRLFVVRPHTGKTHQIRVMMKSLGAPILGDSHYGATPADRTYLHALALRFTYQNNAFSFICQPAAEQHFNSPEYNREVEKFTPPWALRWPQLANIGGMHG</sequence>
<dbReference type="PROSITE" id="PS01129">
    <property type="entry name" value="PSI_RLU"/>
    <property type="match status" value="1"/>
</dbReference>
<dbReference type="PANTHER" id="PTHR21600">
    <property type="entry name" value="MITOCHONDRIAL RNA PSEUDOURIDINE SYNTHASE"/>
    <property type="match status" value="1"/>
</dbReference>
<dbReference type="Pfam" id="PF00849">
    <property type="entry name" value="PseudoU_synth_2"/>
    <property type="match status" value="1"/>
</dbReference>
<proteinExistence type="inferred from homology"/>
<dbReference type="SUPFAM" id="SSF55120">
    <property type="entry name" value="Pseudouridine synthase"/>
    <property type="match status" value="1"/>
</dbReference>
<dbReference type="Gene3D" id="3.30.2350.10">
    <property type="entry name" value="Pseudouridine synthase"/>
    <property type="match status" value="1"/>
</dbReference>
<dbReference type="InterPro" id="IPR006508">
    <property type="entry name" value="PsdUridine_synth_RluA-like"/>
</dbReference>
<dbReference type="InterPro" id="IPR050188">
    <property type="entry name" value="RluA_PseudoU_synthase"/>
</dbReference>
<dbReference type="CDD" id="cd02869">
    <property type="entry name" value="PseudoU_synth_RluA_like"/>
    <property type="match status" value="1"/>
</dbReference>
<feature type="domain" description="Pseudouridine synthase RsuA/RluA-like" evidence="2">
    <location>
        <begin position="11"/>
        <end position="154"/>
    </location>
</feature>
<dbReference type="InterPro" id="IPR020103">
    <property type="entry name" value="PsdUridine_synth_cat_dom_sf"/>
</dbReference>
<evidence type="ECO:0000313" key="3">
    <source>
        <dbReference type="EMBL" id="GAA0366125.1"/>
    </source>
</evidence>
<keyword evidence="4" id="KW-1185">Reference proteome</keyword>
<accession>A0ABP3HC97</accession>
<dbReference type="EMBL" id="BAAAEI010000021">
    <property type="protein sequence ID" value="GAA0366125.1"/>
    <property type="molecule type" value="Genomic_DNA"/>
</dbReference>
<dbReference type="InterPro" id="IPR006145">
    <property type="entry name" value="PsdUridine_synth_RsuA/RluA"/>
</dbReference>
<dbReference type="InterPro" id="IPR006224">
    <property type="entry name" value="PsdUridine_synth_RluA-like_CS"/>
</dbReference>
<comment type="caution">
    <text evidence="3">The sequence shown here is derived from an EMBL/GenBank/DDBJ whole genome shotgun (WGS) entry which is preliminary data.</text>
</comment>
<dbReference type="PANTHER" id="PTHR21600:SF87">
    <property type="entry name" value="RNA PSEUDOURIDYLATE SYNTHASE DOMAIN-CONTAINING PROTEIN 1"/>
    <property type="match status" value="1"/>
</dbReference>
<dbReference type="Proteomes" id="UP001501757">
    <property type="component" value="Unassembled WGS sequence"/>
</dbReference>
<dbReference type="RefSeq" id="WP_343846382.1">
    <property type="nucleotide sequence ID" value="NZ_BAAAEI010000021.1"/>
</dbReference>
<name>A0ABP3HC97_9ALTE</name>
<reference evidence="4" key="1">
    <citation type="journal article" date="2019" name="Int. J. Syst. Evol. Microbiol.">
        <title>The Global Catalogue of Microorganisms (GCM) 10K type strain sequencing project: providing services to taxonomists for standard genome sequencing and annotation.</title>
        <authorList>
            <consortium name="The Broad Institute Genomics Platform"/>
            <consortium name="The Broad Institute Genome Sequencing Center for Infectious Disease"/>
            <person name="Wu L."/>
            <person name="Ma J."/>
        </authorList>
    </citation>
    <scope>NUCLEOTIDE SEQUENCE [LARGE SCALE GENOMIC DNA]</scope>
    <source>
        <strain evidence="4">JCM 13378</strain>
    </source>
</reference>
<evidence type="ECO:0000313" key="4">
    <source>
        <dbReference type="Proteomes" id="UP001501757"/>
    </source>
</evidence>
<dbReference type="NCBIfam" id="TIGR01621">
    <property type="entry name" value="RluA-like"/>
    <property type="match status" value="1"/>
</dbReference>
<organism evidence="3 4">
    <name type="scientific">Bowmanella denitrificans</name>
    <dbReference type="NCBI Taxonomy" id="366582"/>
    <lineage>
        <taxon>Bacteria</taxon>
        <taxon>Pseudomonadati</taxon>
        <taxon>Pseudomonadota</taxon>
        <taxon>Gammaproteobacteria</taxon>
        <taxon>Alteromonadales</taxon>
        <taxon>Alteromonadaceae</taxon>
        <taxon>Bowmanella</taxon>
    </lineage>
</organism>
<gene>
    <name evidence="3" type="ORF">GCM10009092_33090</name>
</gene>
<evidence type="ECO:0000256" key="1">
    <source>
        <dbReference type="ARBA" id="ARBA00010876"/>
    </source>
</evidence>
<evidence type="ECO:0000259" key="2">
    <source>
        <dbReference type="Pfam" id="PF00849"/>
    </source>
</evidence>
<protein>
    <submittedName>
        <fullName evidence="3">TIGR01621 family pseudouridine synthase</fullName>
    </submittedName>
</protein>
<comment type="similarity">
    <text evidence="1">Belongs to the pseudouridine synthase RluA family.</text>
</comment>